<feature type="transmembrane region" description="Helical" evidence="1">
    <location>
        <begin position="12"/>
        <end position="33"/>
    </location>
</feature>
<evidence type="ECO:0000313" key="4">
    <source>
        <dbReference type="Proteomes" id="UP000095598"/>
    </source>
</evidence>
<dbReference type="InterPro" id="IPR008756">
    <property type="entry name" value="Peptidase_M56"/>
</dbReference>
<keyword evidence="1" id="KW-0812">Transmembrane</keyword>
<keyword evidence="1" id="KW-1133">Transmembrane helix</keyword>
<dbReference type="CDD" id="cd07341">
    <property type="entry name" value="M56_BlaR1_MecR1_like"/>
    <property type="match status" value="1"/>
</dbReference>
<dbReference type="Proteomes" id="UP000095598">
    <property type="component" value="Unassembled WGS sequence"/>
</dbReference>
<dbReference type="RefSeq" id="WP_055258261.1">
    <property type="nucleotide sequence ID" value="NZ_CYXT01000006.1"/>
</dbReference>
<sequence>MIWILYKNMLMLFSAVLLNFILGTIIYIIWKLLGRLAESKGYVEINYWIWKIVLLAFLCPVGIIVLFGIKKKGLYGFDFWYANKIRILLTVLGIVWFIGSVIRAFIYMKKMHQMHKMLQKGRKCQPEIIKKKQQICCELGQKNNIDIVKHKGIKIPMAYGIFHRRIVLPEIEYSEEEIDIILHHELIHHKHHDLLWKEIFMMVHITYWFHPGMKDLIRQLDQWGEAYCDRTASYYIESMKTYFNVIIDIATEEKECNTYCMGLCENSELLVLRMKRMQSYLNKKPLKRITAVSLMLIIFGISSITVAASTIGFAKGYVYVADQTMDEESVIETEKVIDYKIDRKEKIRSQKREGIEVIKQGAIIPDVNDAGILDLKLKAKERIETKKKYIDKKKGKEIEISVSTGLEEDHVSKKIAIGIIEPNGKERYIEEGRNLWHGFKINKSGDYVIFIENYGEKDVDISGYCSVNPYITKEEDKKFEESNN</sequence>
<dbReference type="Pfam" id="PF05569">
    <property type="entry name" value="Peptidase_M56"/>
    <property type="match status" value="1"/>
</dbReference>
<dbReference type="PANTHER" id="PTHR34978:SF3">
    <property type="entry name" value="SLR0241 PROTEIN"/>
    <property type="match status" value="1"/>
</dbReference>
<dbReference type="AlphaFoldDB" id="A0A173SCV3"/>
<dbReference type="PANTHER" id="PTHR34978">
    <property type="entry name" value="POSSIBLE SENSOR-TRANSDUCER PROTEIN BLAR"/>
    <property type="match status" value="1"/>
</dbReference>
<protein>
    <submittedName>
        <fullName evidence="3">Methicillin resistance mecR1 protein</fullName>
    </submittedName>
</protein>
<feature type="transmembrane region" description="Helical" evidence="1">
    <location>
        <begin position="45"/>
        <end position="67"/>
    </location>
</feature>
<proteinExistence type="predicted"/>
<name>A0A173SCV3_ANAHA</name>
<evidence type="ECO:0000313" key="3">
    <source>
        <dbReference type="EMBL" id="CUM87635.1"/>
    </source>
</evidence>
<evidence type="ECO:0000259" key="2">
    <source>
        <dbReference type="Pfam" id="PF05569"/>
    </source>
</evidence>
<evidence type="ECO:0000256" key="1">
    <source>
        <dbReference type="SAM" id="Phobius"/>
    </source>
</evidence>
<organism evidence="3 4">
    <name type="scientific">Anaerostipes hadrus</name>
    <dbReference type="NCBI Taxonomy" id="649756"/>
    <lineage>
        <taxon>Bacteria</taxon>
        <taxon>Bacillati</taxon>
        <taxon>Bacillota</taxon>
        <taxon>Clostridia</taxon>
        <taxon>Lachnospirales</taxon>
        <taxon>Lachnospiraceae</taxon>
        <taxon>Anaerostipes</taxon>
    </lineage>
</organism>
<dbReference type="InterPro" id="IPR052173">
    <property type="entry name" value="Beta-lactam_resp_regulator"/>
</dbReference>
<reference evidence="3 4" key="1">
    <citation type="submission" date="2015-09" db="EMBL/GenBank/DDBJ databases">
        <authorList>
            <consortium name="Pathogen Informatics"/>
        </authorList>
    </citation>
    <scope>NUCLEOTIDE SEQUENCE [LARGE SCALE GENOMIC DNA]</scope>
    <source>
        <strain evidence="3 4">2789STDY5608868</strain>
    </source>
</reference>
<accession>A0A173SCV3</accession>
<keyword evidence="1" id="KW-0472">Membrane</keyword>
<feature type="transmembrane region" description="Helical" evidence="1">
    <location>
        <begin position="87"/>
        <end position="108"/>
    </location>
</feature>
<feature type="domain" description="Peptidase M56" evidence="2">
    <location>
        <begin position="89"/>
        <end position="274"/>
    </location>
</feature>
<feature type="transmembrane region" description="Helical" evidence="1">
    <location>
        <begin position="289"/>
        <end position="314"/>
    </location>
</feature>
<gene>
    <name evidence="3" type="primary">mecR1_1</name>
    <name evidence="3" type="ORF">ERS852425_01175</name>
</gene>
<dbReference type="EMBL" id="CYXT01000006">
    <property type="protein sequence ID" value="CUM87635.1"/>
    <property type="molecule type" value="Genomic_DNA"/>
</dbReference>